<evidence type="ECO:0000259" key="5">
    <source>
        <dbReference type="PROSITE" id="PS51194"/>
    </source>
</evidence>
<evidence type="ECO:0000256" key="1">
    <source>
        <dbReference type="ARBA" id="ARBA00022741"/>
    </source>
</evidence>
<reference evidence="6 7" key="1">
    <citation type="submission" date="2024-09" db="EMBL/GenBank/DDBJ databases">
        <authorList>
            <person name="Sun Q."/>
            <person name="Mori K."/>
        </authorList>
    </citation>
    <scope>NUCLEOTIDE SEQUENCE [LARGE SCALE GENOMIC DNA]</scope>
    <source>
        <strain evidence="6 7">CGMCC 1.15906</strain>
    </source>
</reference>
<dbReference type="CDD" id="cd06127">
    <property type="entry name" value="DEDDh"/>
    <property type="match status" value="1"/>
</dbReference>
<dbReference type="Gene3D" id="3.30.420.10">
    <property type="entry name" value="Ribonuclease H-like superfamily/Ribonuclease H"/>
    <property type="match status" value="1"/>
</dbReference>
<dbReference type="InterPro" id="IPR014001">
    <property type="entry name" value="Helicase_ATP-bd"/>
</dbReference>
<dbReference type="PANTHER" id="PTHR47962">
    <property type="entry name" value="ATP-DEPENDENT HELICASE LHR-RELATED-RELATED"/>
    <property type="match status" value="1"/>
</dbReference>
<dbReference type="CDD" id="cd17922">
    <property type="entry name" value="DEXHc_LHR-like"/>
    <property type="match status" value="1"/>
</dbReference>
<dbReference type="InterPro" id="IPR012337">
    <property type="entry name" value="RNaseH-like_sf"/>
</dbReference>
<evidence type="ECO:0000256" key="2">
    <source>
        <dbReference type="ARBA" id="ARBA00022840"/>
    </source>
</evidence>
<name>A0ABV6QI03_9ACTN</name>
<dbReference type="InterPro" id="IPR027417">
    <property type="entry name" value="P-loop_NTPase"/>
</dbReference>
<keyword evidence="7" id="KW-1185">Reference proteome</keyword>
<dbReference type="InterPro" id="IPR011545">
    <property type="entry name" value="DEAD/DEAH_box_helicase_dom"/>
</dbReference>
<dbReference type="SUPFAM" id="SSF53098">
    <property type="entry name" value="Ribonuclease H-like"/>
    <property type="match status" value="1"/>
</dbReference>
<dbReference type="Pfam" id="PF00270">
    <property type="entry name" value="DEAD"/>
    <property type="match status" value="1"/>
</dbReference>
<evidence type="ECO:0000313" key="7">
    <source>
        <dbReference type="Proteomes" id="UP001589890"/>
    </source>
</evidence>
<organism evidence="6 7">
    <name type="scientific">Kribbella deserti</name>
    <dbReference type="NCBI Taxonomy" id="1926257"/>
    <lineage>
        <taxon>Bacteria</taxon>
        <taxon>Bacillati</taxon>
        <taxon>Actinomycetota</taxon>
        <taxon>Actinomycetes</taxon>
        <taxon>Propionibacteriales</taxon>
        <taxon>Kribbellaceae</taxon>
        <taxon>Kribbella</taxon>
    </lineage>
</organism>
<sequence length="976" mass="106690">MTTAAADPADAYDRLHPGIQRWIYGQHWDRLRSVQAHAVAPVLEGQDVVIAAATASGKTEAAWFPICSRLADQEVRAQSGIKALYIGPLKALINDQHLRLESLGDSVDVPVHPWHGDVAASRKRNLMKNPDGILLITPESLEAMFVREGHRLSAVFAGLQYLVVDELHDFIGTERGAQLQSLMHRLELAIRRRIPRIGLSATLSDLAIAADFLRPGRGHLAHIIDNPGGDTAEIQLQMRGYVKSDPKTAAEISADDDAAVHANDARSIAEHLYATLRGKDNLVFANSRSAVEAYVDLLHGMSERRSVPNEFLPHHGNLSKEYREDVERRLRAIDTPTTAVCTSTLEMGIDIGSTDAVAQVGAPHSVAALRQRLGRSGRRDQPAVLRVYVSEGELTERTPPADQLRAQLIQTIAMVELMLKDRWFEPPNTGALHLSTLTQQILSIIAQHGGATAQQLYTTLCGNGPFSRVDQSTFVNLLSDLGATELLTQSSDGLLLHGERGDQLVNHYTFYAAFQTADEYRLVTRGRTLGSIPVDYPVLVGSLLIFAGRRWQVVDVDSRSRIIELSRSSGGRPPMFSGGGGEVADLVRQRMRSIYESTDVPVYLNREAQELLDQARESYRRLRLDQHPIVAWGNDTLIFCWRGDRILNTLAVALADAGLRVSLDGVALQVNDNTAEGVLTVLRNLASQPEPDPEVLAATVGNKHRDKYDEYLSDELLAKAYAAHSLDVPGSWSTLRDLSTYESGIDSFLPLGDHPKPAAPVYPRLGETPFAVIDLETTGFAGHLDDRVVELAVIHTDPHGRITNRWSTLVNPGRAAGPTEIHGLRSDDLSNAPHFAELTDWLTDLLAERVIVAHNAPYDLAFLTTEYERSDVDPPDWATLCTLELNRHLGTADSLTLESCCAAYGITLNAGHTALGDATATAHLLEACLSRATIAGLADLQAVGCEKPLPPAGNLPAPAIPRLLPRRSPDWRSPCK</sequence>
<feature type="domain" description="Helicase ATP-binding" evidence="4">
    <location>
        <begin position="39"/>
        <end position="221"/>
    </location>
</feature>
<proteinExistence type="predicted"/>
<dbReference type="InterPro" id="IPR013520">
    <property type="entry name" value="Ribonucl_H"/>
</dbReference>
<dbReference type="RefSeq" id="WP_380043956.1">
    <property type="nucleotide sequence ID" value="NZ_JBHLTC010000005.1"/>
</dbReference>
<dbReference type="InterPro" id="IPR001650">
    <property type="entry name" value="Helicase_C-like"/>
</dbReference>
<keyword evidence="6" id="KW-0347">Helicase</keyword>
<dbReference type="InterPro" id="IPR036397">
    <property type="entry name" value="RNaseH_sf"/>
</dbReference>
<feature type="region of interest" description="Disordered" evidence="3">
    <location>
        <begin position="956"/>
        <end position="976"/>
    </location>
</feature>
<accession>A0ABV6QI03</accession>
<dbReference type="PROSITE" id="PS51194">
    <property type="entry name" value="HELICASE_CTER"/>
    <property type="match status" value="1"/>
</dbReference>
<keyword evidence="6" id="KW-0378">Hydrolase</keyword>
<keyword evidence="1" id="KW-0547">Nucleotide-binding</keyword>
<gene>
    <name evidence="6" type="ORF">ACFFGN_04240</name>
</gene>
<dbReference type="PANTHER" id="PTHR47962:SF5">
    <property type="entry name" value="ATP-DEPENDENT HELICASE LHR-RELATED"/>
    <property type="match status" value="1"/>
</dbReference>
<dbReference type="InterPro" id="IPR052511">
    <property type="entry name" value="ATP-dep_Helicase"/>
</dbReference>
<evidence type="ECO:0000256" key="3">
    <source>
        <dbReference type="SAM" id="MobiDB-lite"/>
    </source>
</evidence>
<dbReference type="EMBL" id="JBHLTC010000005">
    <property type="protein sequence ID" value="MFC0623257.1"/>
    <property type="molecule type" value="Genomic_DNA"/>
</dbReference>
<dbReference type="SUPFAM" id="SSF52540">
    <property type="entry name" value="P-loop containing nucleoside triphosphate hydrolases"/>
    <property type="match status" value="1"/>
</dbReference>
<evidence type="ECO:0000259" key="4">
    <source>
        <dbReference type="PROSITE" id="PS51192"/>
    </source>
</evidence>
<comment type="caution">
    <text evidence="6">The sequence shown here is derived from an EMBL/GenBank/DDBJ whole genome shotgun (WGS) entry which is preliminary data.</text>
</comment>
<dbReference type="SMART" id="SM00490">
    <property type="entry name" value="HELICc"/>
    <property type="match status" value="1"/>
</dbReference>
<keyword evidence="2" id="KW-0067">ATP-binding</keyword>
<dbReference type="Pfam" id="PF00929">
    <property type="entry name" value="RNase_T"/>
    <property type="match status" value="1"/>
</dbReference>
<dbReference type="GO" id="GO:0004386">
    <property type="term" value="F:helicase activity"/>
    <property type="evidence" value="ECO:0007669"/>
    <property type="project" value="UniProtKB-KW"/>
</dbReference>
<dbReference type="Proteomes" id="UP001589890">
    <property type="component" value="Unassembled WGS sequence"/>
</dbReference>
<dbReference type="Gene3D" id="3.40.50.300">
    <property type="entry name" value="P-loop containing nucleotide triphosphate hydrolases"/>
    <property type="match status" value="2"/>
</dbReference>
<dbReference type="PROSITE" id="PS51192">
    <property type="entry name" value="HELICASE_ATP_BIND_1"/>
    <property type="match status" value="1"/>
</dbReference>
<dbReference type="SMART" id="SM00487">
    <property type="entry name" value="DEXDc"/>
    <property type="match status" value="1"/>
</dbReference>
<dbReference type="Pfam" id="PF00271">
    <property type="entry name" value="Helicase_C"/>
    <property type="match status" value="1"/>
</dbReference>
<protein>
    <submittedName>
        <fullName evidence="6">DEAD/DEAH box helicase</fullName>
    </submittedName>
</protein>
<dbReference type="SMART" id="SM00479">
    <property type="entry name" value="EXOIII"/>
    <property type="match status" value="1"/>
</dbReference>
<feature type="domain" description="Helicase C-terminal" evidence="5">
    <location>
        <begin position="267"/>
        <end position="420"/>
    </location>
</feature>
<evidence type="ECO:0000313" key="6">
    <source>
        <dbReference type="EMBL" id="MFC0623257.1"/>
    </source>
</evidence>